<feature type="repeat" description="ANK" evidence="3">
    <location>
        <begin position="616"/>
        <end position="648"/>
    </location>
</feature>
<feature type="repeat" description="ANK" evidence="3">
    <location>
        <begin position="255"/>
        <end position="287"/>
    </location>
</feature>
<protein>
    <submittedName>
        <fullName evidence="5">Ankyrin repeat protein</fullName>
    </submittedName>
</protein>
<dbReference type="AlphaFoldDB" id="A0A014N466"/>
<evidence type="ECO:0000256" key="4">
    <source>
        <dbReference type="SAM" id="MobiDB-lite"/>
    </source>
</evidence>
<dbReference type="PANTHER" id="PTHR24198:SF165">
    <property type="entry name" value="ANKYRIN REPEAT-CONTAINING PROTEIN-RELATED"/>
    <property type="match status" value="1"/>
</dbReference>
<keyword evidence="2 3" id="KW-0040">ANK repeat</keyword>
<dbReference type="eggNOG" id="KOG4177">
    <property type="taxonomic scope" value="Eukaryota"/>
</dbReference>
<feature type="repeat" description="ANK" evidence="3">
    <location>
        <begin position="510"/>
        <end position="542"/>
    </location>
</feature>
<evidence type="ECO:0000313" key="5">
    <source>
        <dbReference type="EMBL" id="EXU94482.1"/>
    </source>
</evidence>
<feature type="repeat" description="ANK" evidence="3">
    <location>
        <begin position="477"/>
        <end position="509"/>
    </location>
</feature>
<reference evidence="5 6" key="1">
    <citation type="submission" date="2014-02" db="EMBL/GenBank/DDBJ databases">
        <title>The genome sequence of the entomopathogenic fungus Metarhizium robertsii ARSEF 2575.</title>
        <authorList>
            <person name="Giuliano Garisto Donzelli B."/>
            <person name="Roe B.A."/>
            <person name="Macmil S.L."/>
            <person name="Krasnoff S.B."/>
            <person name="Gibson D.M."/>
        </authorList>
    </citation>
    <scope>NUCLEOTIDE SEQUENCE [LARGE SCALE GENOMIC DNA]</scope>
    <source>
        <strain evidence="5 6">ARSEF 2575</strain>
    </source>
</reference>
<comment type="caution">
    <text evidence="5">The sequence shown here is derived from an EMBL/GenBank/DDBJ whole genome shotgun (WGS) entry which is preliminary data.</text>
</comment>
<name>A0A014N466_9HYPO</name>
<sequence>MTPKAGLSYTPVEVLSYIFEDLTLTELDILEQACDHHHLRYIVADYFRRRVLRSSKNPLLELSQIHRAQDIEQLALQSAVPDINVTDEVGRTPLHLAAEMGYICVVQALLDFPGISIDHRDGCGRSALVIASQNGHYKAASILLQHRAAVDLPTYRGETAFLWAARNGHCCLVKQLISNETNTLSTDAEGWRGVDWAIMQGQDRVVELLLSHHDYFQGSLVQQNKLLLLAAESGNDAALRMLLAAGGDVNCRDERNNTPLHWAVSCGHQSTVELLLDRAGEPNSKDKYGNTPLHWASTYPSIANILIKQNADVDAQNSTGKTSLMCSVLASQEETTLRLLTLGRANVDIQDENGWTALHGAAAKGNESILLHILDEGANIITRDIDGWTPLDVAVINGHATAMAILRDKMANNSVVATPRLVNNEHARCILEEMSQRKSTGSEGVSGLRSFVNSKHTARLQAMLDVGADIDELDPVGGATALTLASWFNDTDIAKLLLDNGATIDAKDSSGRTALHVAVEGGYCDLVGLLVDNGADIETKFCGWTPLLLAAKRLWDHEVGSWMVKYLSAKPVGANLHAKDYYGRGVLHWCAVYGEIPTLTDLVRLDSTLLNIKDYCGQTALHYAVGARRVDLVRVLLQQDVNTASRSCDGLTPAHVAAYTGQLDVLTLLVNACKSAREHCGGNRASSPSGHVTRPPGVELQLSARDTNGYTALSIALLTGSLQIAQFLRRLPGGDKGGFEYPRSITYPSIVAWCPPPLQLPTDDEVLDLNQAIEGAGPRKPLFGTTVQEEKDREGPDRFPDINTEQPSRLSISGRPRSSGRGKQFVPGTAQFLEARNGHSLARSVQLGSNSSACHA</sequence>
<feature type="repeat" description="ANK" evidence="3">
    <location>
        <begin position="222"/>
        <end position="254"/>
    </location>
</feature>
<dbReference type="HOGENOM" id="CLU_000134_48_3_1"/>
<evidence type="ECO:0000313" key="6">
    <source>
        <dbReference type="Proteomes" id="UP000030151"/>
    </source>
</evidence>
<evidence type="ECO:0000256" key="1">
    <source>
        <dbReference type="ARBA" id="ARBA00022737"/>
    </source>
</evidence>
<dbReference type="SMART" id="SM00248">
    <property type="entry name" value="ANK"/>
    <property type="match status" value="17"/>
</dbReference>
<evidence type="ECO:0000256" key="3">
    <source>
        <dbReference type="PROSITE-ProRule" id="PRU00023"/>
    </source>
</evidence>
<proteinExistence type="predicted"/>
<keyword evidence="1" id="KW-0677">Repeat</keyword>
<accession>A0A014N466</accession>
<feature type="repeat" description="ANK" evidence="3">
    <location>
        <begin position="353"/>
        <end position="385"/>
    </location>
</feature>
<dbReference type="PROSITE" id="PS50088">
    <property type="entry name" value="ANK_REPEAT"/>
    <property type="match status" value="8"/>
</dbReference>
<dbReference type="PROSITE" id="PS50297">
    <property type="entry name" value="ANK_REP_REGION"/>
    <property type="match status" value="7"/>
</dbReference>
<feature type="repeat" description="ANK" evidence="3">
    <location>
        <begin position="649"/>
        <end position="671"/>
    </location>
</feature>
<gene>
    <name evidence="5" type="ORF">X797_012447</name>
</gene>
<feature type="compositionally biased region" description="Low complexity" evidence="4">
    <location>
        <begin position="808"/>
        <end position="822"/>
    </location>
</feature>
<feature type="compositionally biased region" description="Basic and acidic residues" evidence="4">
    <location>
        <begin position="788"/>
        <end position="800"/>
    </location>
</feature>
<organism evidence="5 6">
    <name type="scientific">Metarhizium robertsii</name>
    <dbReference type="NCBI Taxonomy" id="568076"/>
    <lineage>
        <taxon>Eukaryota</taxon>
        <taxon>Fungi</taxon>
        <taxon>Dikarya</taxon>
        <taxon>Ascomycota</taxon>
        <taxon>Pezizomycotina</taxon>
        <taxon>Sordariomycetes</taxon>
        <taxon>Hypocreomycetidae</taxon>
        <taxon>Hypocreales</taxon>
        <taxon>Clavicipitaceae</taxon>
        <taxon>Metarhizium</taxon>
    </lineage>
</organism>
<dbReference type="SUPFAM" id="SSF48403">
    <property type="entry name" value="Ankyrin repeat"/>
    <property type="match status" value="2"/>
</dbReference>
<feature type="region of interest" description="Disordered" evidence="4">
    <location>
        <begin position="777"/>
        <end position="825"/>
    </location>
</feature>
<dbReference type="InterPro" id="IPR036770">
    <property type="entry name" value="Ankyrin_rpt-contain_sf"/>
</dbReference>
<dbReference type="Proteomes" id="UP000030151">
    <property type="component" value="Unassembled WGS sequence"/>
</dbReference>
<dbReference type="PANTHER" id="PTHR24198">
    <property type="entry name" value="ANKYRIN REPEAT AND PROTEIN KINASE DOMAIN-CONTAINING PROTEIN"/>
    <property type="match status" value="1"/>
</dbReference>
<evidence type="ECO:0000256" key="2">
    <source>
        <dbReference type="ARBA" id="ARBA00023043"/>
    </source>
</evidence>
<dbReference type="InterPro" id="IPR002110">
    <property type="entry name" value="Ankyrin_rpt"/>
</dbReference>
<dbReference type="PRINTS" id="PR01415">
    <property type="entry name" value="ANKYRIN"/>
</dbReference>
<dbReference type="Gene3D" id="1.25.40.20">
    <property type="entry name" value="Ankyrin repeat-containing domain"/>
    <property type="match status" value="6"/>
</dbReference>
<dbReference type="EMBL" id="JELW01000312">
    <property type="protein sequence ID" value="EXU94482.1"/>
    <property type="molecule type" value="Genomic_DNA"/>
</dbReference>
<dbReference type="Pfam" id="PF12796">
    <property type="entry name" value="Ank_2"/>
    <property type="match status" value="6"/>
</dbReference>
<feature type="repeat" description="ANK" evidence="3">
    <location>
        <begin position="89"/>
        <end position="111"/>
    </location>
</feature>